<protein>
    <recommendedName>
        <fullName evidence="4">Spore coat protein U domain-containing protein</fullName>
    </recommendedName>
</protein>
<keyword evidence="1" id="KW-0732">Signal</keyword>
<organism evidence="2 3">
    <name type="scientific">Vibrio alginolyticus</name>
    <dbReference type="NCBI Taxonomy" id="663"/>
    <lineage>
        <taxon>Bacteria</taxon>
        <taxon>Pseudomonadati</taxon>
        <taxon>Pseudomonadota</taxon>
        <taxon>Gammaproteobacteria</taxon>
        <taxon>Vibrionales</taxon>
        <taxon>Vibrionaceae</taxon>
        <taxon>Vibrio</taxon>
    </lineage>
</organism>
<dbReference type="EMBL" id="JABCMA010000054">
    <property type="protein sequence ID" value="NMR76542.1"/>
    <property type="molecule type" value="Genomic_DNA"/>
</dbReference>
<name>A0A7Y0N110_VIBAL</name>
<evidence type="ECO:0008006" key="4">
    <source>
        <dbReference type="Google" id="ProtNLM"/>
    </source>
</evidence>
<proteinExistence type="predicted"/>
<comment type="caution">
    <text evidence="2">The sequence shown here is derived from an EMBL/GenBank/DDBJ whole genome shotgun (WGS) entry which is preliminary data.</text>
</comment>
<dbReference type="RefSeq" id="WP_005398319.1">
    <property type="nucleotide sequence ID" value="NZ_JABCMA010000054.1"/>
</dbReference>
<dbReference type="AlphaFoldDB" id="A0A7Y0N110"/>
<evidence type="ECO:0000313" key="3">
    <source>
        <dbReference type="Proteomes" id="UP000565155"/>
    </source>
</evidence>
<sequence length="293" mass="32530">MSIKQLKRSALFLLPLANIPSVWACEANSLSIQPASTQAKYDVFNNSSFATINTYRVSANIIGEGCELNLALQLDDTSKSLKSSRQEPLFFEWSGQSGNTIANQWRFTLTENQPTATVQMRFPGKQWLTSGSYRGVLEVATSYAQGDSKIEISPTLLPVTVDVPSAAKIHFYGLSQPHYDLDLGTLHSNKVINSSPNLWVQSNSAYTVVLESSHQGALRHESNDPRWDIPYQLIFDNDNINLKHTDARIQRDAATIGQPIPLSFIIGDATEKPGGQYKDMLQIFIEPNLSQQP</sequence>
<gene>
    <name evidence="2" type="ORF">HKB35_23340</name>
</gene>
<evidence type="ECO:0000256" key="1">
    <source>
        <dbReference type="SAM" id="SignalP"/>
    </source>
</evidence>
<feature type="chain" id="PRO_5030830569" description="Spore coat protein U domain-containing protein" evidence="1">
    <location>
        <begin position="25"/>
        <end position="293"/>
    </location>
</feature>
<accession>A0A7Y0N110</accession>
<reference evidence="2 3" key="1">
    <citation type="submission" date="2020-04" db="EMBL/GenBank/DDBJ databases">
        <title>Whole-genome sequencing of Vibrio spp. from China reveals different genetic environments of blaCTX-M-14 among diverse lineages.</title>
        <authorList>
            <person name="Zheng Z."/>
            <person name="Ye L."/>
            <person name="Chen S."/>
        </authorList>
    </citation>
    <scope>NUCLEOTIDE SEQUENCE [LARGE SCALE GENOMIC DNA]</scope>
    <source>
        <strain evidence="2 3">Vb1636</strain>
    </source>
</reference>
<dbReference type="Proteomes" id="UP000565155">
    <property type="component" value="Unassembled WGS sequence"/>
</dbReference>
<evidence type="ECO:0000313" key="2">
    <source>
        <dbReference type="EMBL" id="NMR76542.1"/>
    </source>
</evidence>
<feature type="signal peptide" evidence="1">
    <location>
        <begin position="1"/>
        <end position="24"/>
    </location>
</feature>